<dbReference type="EMBL" id="GG680159">
    <property type="protein sequence ID" value="EER06983.1"/>
    <property type="molecule type" value="Genomic_DNA"/>
</dbReference>
<dbReference type="InParanoid" id="C5L8G3"/>
<feature type="region of interest" description="Disordered" evidence="1">
    <location>
        <begin position="127"/>
        <end position="214"/>
    </location>
</feature>
<protein>
    <recommendedName>
        <fullName evidence="4">Integrase catalytic domain-containing protein</fullName>
    </recommendedName>
</protein>
<dbReference type="Proteomes" id="UP000007800">
    <property type="component" value="Unassembled WGS sequence"/>
</dbReference>
<sequence>MYLPSTLPLVDKLQQCLEAYNSTPHSATGEAPTERFLGRQLRTGAEQPVAVPPPEGEVPFNVGQQVWVLKPPHERRAGERFKPSKYRVVTSSTHASTLERVADPSVQLLNVANDRIISAHTEECPEIIDEDNGSDHSGDLTISSHSVSSASVRNDPVSDGVQPDPNRQAELRPEGAPEVHGSTRTLRHRHVPVRFIPGGNPRETSFDSDGYPKE</sequence>
<evidence type="ECO:0000256" key="1">
    <source>
        <dbReference type="SAM" id="MobiDB-lite"/>
    </source>
</evidence>
<keyword evidence="3" id="KW-1185">Reference proteome</keyword>
<dbReference type="GeneID" id="9059266"/>
<feature type="compositionally biased region" description="Low complexity" evidence="1">
    <location>
        <begin position="143"/>
        <end position="152"/>
    </location>
</feature>
<organism evidence="3">
    <name type="scientific">Perkinsus marinus (strain ATCC 50983 / TXsc)</name>
    <dbReference type="NCBI Taxonomy" id="423536"/>
    <lineage>
        <taxon>Eukaryota</taxon>
        <taxon>Sar</taxon>
        <taxon>Alveolata</taxon>
        <taxon>Perkinsozoa</taxon>
        <taxon>Perkinsea</taxon>
        <taxon>Perkinsida</taxon>
        <taxon>Perkinsidae</taxon>
        <taxon>Perkinsus</taxon>
    </lineage>
</organism>
<evidence type="ECO:0000313" key="2">
    <source>
        <dbReference type="EMBL" id="EER06983.1"/>
    </source>
</evidence>
<proteinExistence type="predicted"/>
<reference evidence="2 3" key="1">
    <citation type="submission" date="2008-07" db="EMBL/GenBank/DDBJ databases">
        <authorList>
            <person name="El-Sayed N."/>
            <person name="Caler E."/>
            <person name="Inman J."/>
            <person name="Amedeo P."/>
            <person name="Hass B."/>
            <person name="Wortman J."/>
        </authorList>
    </citation>
    <scope>NUCLEOTIDE SEQUENCE [LARGE SCALE GENOMIC DNA]</scope>
    <source>
        <strain evidence="3">ATCC 50983 / TXsc</strain>
    </source>
</reference>
<evidence type="ECO:0008006" key="4">
    <source>
        <dbReference type="Google" id="ProtNLM"/>
    </source>
</evidence>
<dbReference type="RefSeq" id="XP_002775167.1">
    <property type="nucleotide sequence ID" value="XM_002775121.1"/>
</dbReference>
<gene>
    <name evidence="2" type="ORF">Pmar_PMAR028886</name>
</gene>
<evidence type="ECO:0000313" key="3">
    <source>
        <dbReference type="Proteomes" id="UP000007800"/>
    </source>
</evidence>
<accession>C5L8G3</accession>
<name>C5L8G3_PERM5</name>
<feature type="compositionally biased region" description="Basic and acidic residues" evidence="1">
    <location>
        <begin position="167"/>
        <end position="177"/>
    </location>
</feature>
<dbReference type="OMA" id="MAINAYN"/>
<dbReference type="OrthoDB" id="6625515at2759"/>
<dbReference type="AlphaFoldDB" id="C5L8G3"/>